<sequence>MHLNYIIAIWESDNTAEVDFLIQKENHVIPVECKAGNHVKAKSMMVYMEKYAPAYAIRISARNFGMVQGIKSVPLYSVFCI</sequence>
<name>A0A173WJF1_9FIRM</name>
<protein>
    <recommendedName>
        <fullName evidence="3">DUF4143 domain-containing protein</fullName>
    </recommendedName>
</protein>
<dbReference type="Proteomes" id="UP000095395">
    <property type="component" value="Unassembled WGS sequence"/>
</dbReference>
<dbReference type="AlphaFoldDB" id="A0A173WJF1"/>
<reference evidence="1 2" key="1">
    <citation type="submission" date="2015-09" db="EMBL/GenBank/DDBJ databases">
        <authorList>
            <consortium name="Pathogen Informatics"/>
        </authorList>
    </citation>
    <scope>NUCLEOTIDE SEQUENCE [LARGE SCALE GENOMIC DNA]</scope>
    <source>
        <strain evidence="1 2">2789STDY5608835</strain>
    </source>
</reference>
<evidence type="ECO:0000313" key="2">
    <source>
        <dbReference type="Proteomes" id="UP000095395"/>
    </source>
</evidence>
<evidence type="ECO:0008006" key="3">
    <source>
        <dbReference type="Google" id="ProtNLM"/>
    </source>
</evidence>
<organism evidence="1 2">
    <name type="scientific">Roseburia inulinivorans</name>
    <dbReference type="NCBI Taxonomy" id="360807"/>
    <lineage>
        <taxon>Bacteria</taxon>
        <taxon>Bacillati</taxon>
        <taxon>Bacillota</taxon>
        <taxon>Clostridia</taxon>
        <taxon>Lachnospirales</taxon>
        <taxon>Lachnospiraceae</taxon>
        <taxon>Roseburia</taxon>
    </lineage>
</organism>
<evidence type="ECO:0000313" key="1">
    <source>
        <dbReference type="EMBL" id="CUN39504.1"/>
    </source>
</evidence>
<gene>
    <name evidence="1" type="ORF">ERS852392_00250</name>
</gene>
<accession>A0A173WJF1</accession>
<dbReference type="EMBL" id="CYYR01000001">
    <property type="protein sequence ID" value="CUN39504.1"/>
    <property type="molecule type" value="Genomic_DNA"/>
</dbReference>
<proteinExistence type="predicted"/>